<sequence>MNTTKFKKYLDALSREGNSNNILKLLNKIRSFVDWPKHSNNINVLREDTVYLHQLLNILETQQGKPKGKHIIDTCLSILGNCAMEKYFAREMYQIEDNVLSALNHVLKCYPKEDSINGRVFRVLGNVCPHMESWTDVIIHIKPQIITHLFKVLSRATKNTELKENPSEATILMALRILKYASITKKQQLLKTFPVLNTIGSLFIKFSQEWQGSLLGFQLLDETVLNSLITIIYQFSDLEDYSIIKKLKSTTNGNALKELVNVLLLCPRTIIKIIMNFITISKLNSDLPVIDICNKFIDTVVRNRNKKRYKLECVDYIKCLCYLLDHPANKTAKQCGKTISVLIQALEKLNQPTDLELECCVLLFNALNKCQYEEYLVQEQLRCNILDVVLKKLEWVVDNTVMNTHDFKIVLKRKLTFDDAELYPEGSFSVKRKLCTCCLEVLDLKNFDCPMWHGTPASQRLACPSEDSEDNDYDDNYYDSDEDHDDDVDVNDDEDDDEDNGQNPVSIDKELGYFIVVKNDRKLSPCPSTVSDYANLSWASPCSSPRSLGNEAEDSGDYSPVSSEADDTENQLNTNESDGSVEIDEQYERIHGTLPEYTTNRLKLSLIFEITKLVRSFIKICPPIAQLGSEKLLIALLNCSEFFNTQMSTYPTVNLVCDILHSPIYLKPLLKTDFIEKVYDWTKCVHSEADCVTCMDQSCTGKMVLKRLTHLAKNGTGKQYIESMMRAGRIQHKKQTVLILPYIIDEKKTLADILLTKGGLTLLMQLLKEDSDLKRRVIKTLNVLSAKRLEIANPKKVAIDVAHTLATFSSQRSDNQTSVKLVTFKLDDGQHVKADRNLLMEKSVYFTNLLSGSFKEGSEDEVCLQDVEFRTLNCLLDLVGSVNEIRKIGLDTLLDVIALSDRYLMSDICSLVTNYVKKYRMSTRNVAEIYKWSLESRLDLLRVESITYALVVDVCDRLRFDIFNTLFSLGHSDDLVSDINKLIESYLIS</sequence>
<dbReference type="AlphaFoldDB" id="A0A9P0G684"/>
<evidence type="ECO:0000256" key="1">
    <source>
        <dbReference type="SAM" id="MobiDB-lite"/>
    </source>
</evidence>
<proteinExistence type="predicted"/>
<dbReference type="PANTHER" id="PTHR23312:SF8">
    <property type="entry name" value="ARMADILLO REPEAT-CONTAINING PROTEIN 5"/>
    <property type="match status" value="1"/>
</dbReference>
<dbReference type="PANTHER" id="PTHR23312">
    <property type="entry name" value="ARMC5 ARMADILLO REPEAT-CONTAINING -RELATED"/>
    <property type="match status" value="1"/>
</dbReference>
<evidence type="ECO:0000313" key="4">
    <source>
        <dbReference type="Proteomes" id="UP001153636"/>
    </source>
</evidence>
<keyword evidence="4" id="KW-1185">Reference proteome</keyword>
<feature type="region of interest" description="Disordered" evidence="1">
    <location>
        <begin position="544"/>
        <end position="581"/>
    </location>
</feature>
<feature type="region of interest" description="Disordered" evidence="1">
    <location>
        <begin position="460"/>
        <end position="505"/>
    </location>
</feature>
<dbReference type="GO" id="GO:0005829">
    <property type="term" value="C:cytosol"/>
    <property type="evidence" value="ECO:0007669"/>
    <property type="project" value="TreeGrafter"/>
</dbReference>
<dbReference type="EMBL" id="OV651823">
    <property type="protein sequence ID" value="CAH1101433.1"/>
    <property type="molecule type" value="Genomic_DNA"/>
</dbReference>
<dbReference type="OrthoDB" id="6086604at2759"/>
<dbReference type="Gene3D" id="3.30.710.10">
    <property type="entry name" value="Potassium Channel Kv1.1, Chain A"/>
    <property type="match status" value="1"/>
</dbReference>
<protein>
    <recommendedName>
        <fullName evidence="2">BTB domain-containing protein</fullName>
    </recommendedName>
</protein>
<dbReference type="SUPFAM" id="SSF48371">
    <property type="entry name" value="ARM repeat"/>
    <property type="match status" value="1"/>
</dbReference>
<feature type="compositionally biased region" description="Acidic residues" evidence="1">
    <location>
        <begin position="466"/>
        <end position="500"/>
    </location>
</feature>
<dbReference type="InterPro" id="IPR016024">
    <property type="entry name" value="ARM-type_fold"/>
</dbReference>
<dbReference type="Proteomes" id="UP001153636">
    <property type="component" value="Chromosome 11"/>
</dbReference>
<feature type="domain" description="BTB" evidence="2">
    <location>
        <begin position="820"/>
        <end position="879"/>
    </location>
</feature>
<dbReference type="Pfam" id="PF00651">
    <property type="entry name" value="BTB"/>
    <property type="match status" value="1"/>
</dbReference>
<dbReference type="InterPro" id="IPR000210">
    <property type="entry name" value="BTB/POZ_dom"/>
</dbReference>
<dbReference type="InterPro" id="IPR011333">
    <property type="entry name" value="SKP1/BTB/POZ_sf"/>
</dbReference>
<accession>A0A9P0G684</accession>
<gene>
    <name evidence="3" type="ORF">PSYICH_LOCUS2591</name>
</gene>
<evidence type="ECO:0000313" key="3">
    <source>
        <dbReference type="EMBL" id="CAH1101433.1"/>
    </source>
</evidence>
<organism evidence="3 4">
    <name type="scientific">Psylliodes chrysocephalus</name>
    <dbReference type="NCBI Taxonomy" id="3402493"/>
    <lineage>
        <taxon>Eukaryota</taxon>
        <taxon>Metazoa</taxon>
        <taxon>Ecdysozoa</taxon>
        <taxon>Arthropoda</taxon>
        <taxon>Hexapoda</taxon>
        <taxon>Insecta</taxon>
        <taxon>Pterygota</taxon>
        <taxon>Neoptera</taxon>
        <taxon>Endopterygota</taxon>
        <taxon>Coleoptera</taxon>
        <taxon>Polyphaga</taxon>
        <taxon>Cucujiformia</taxon>
        <taxon>Chrysomeloidea</taxon>
        <taxon>Chrysomelidae</taxon>
        <taxon>Galerucinae</taxon>
        <taxon>Alticini</taxon>
        <taxon>Psylliodes</taxon>
    </lineage>
</organism>
<dbReference type="PROSITE" id="PS50097">
    <property type="entry name" value="BTB"/>
    <property type="match status" value="1"/>
</dbReference>
<reference evidence="3" key="1">
    <citation type="submission" date="2022-01" db="EMBL/GenBank/DDBJ databases">
        <authorList>
            <person name="King R."/>
        </authorList>
    </citation>
    <scope>NUCLEOTIDE SEQUENCE</scope>
</reference>
<dbReference type="GO" id="GO:0009653">
    <property type="term" value="P:anatomical structure morphogenesis"/>
    <property type="evidence" value="ECO:0007669"/>
    <property type="project" value="TreeGrafter"/>
</dbReference>
<name>A0A9P0G684_9CUCU</name>
<dbReference type="SUPFAM" id="SSF54695">
    <property type="entry name" value="POZ domain"/>
    <property type="match status" value="1"/>
</dbReference>
<evidence type="ECO:0000259" key="2">
    <source>
        <dbReference type="PROSITE" id="PS50097"/>
    </source>
</evidence>